<proteinExistence type="predicted"/>
<dbReference type="EMBL" id="VENC01000002">
    <property type="protein sequence ID" value="MTI97211.1"/>
    <property type="molecule type" value="Genomic_DNA"/>
</dbReference>
<evidence type="ECO:0000313" key="2">
    <source>
        <dbReference type="EMBL" id="MTI97211.1"/>
    </source>
</evidence>
<sequence>MAANEVNGMQCSEFKKDVDALARGELPDIAKQAMEEHAASCEDCAANLATAKFVARQTAKDRAPEPDADYESRILGRALAGSSPSATKHWKTPAWIGAVAAALVVGVFLGGKWNQPEQDVLSAQTVAEGSQPPAITQKTVRLAFTSTDAVENVTLTLELPPNLELTPFPGRHKVSWKVSLKPGDNLLALPVNVLFPGQGSLVAHLGDGEKRKTFRTDIGKLTEPSS</sequence>
<feature type="domain" description="Putative zinc-finger" evidence="1">
    <location>
        <begin position="11"/>
        <end position="45"/>
    </location>
</feature>
<dbReference type="AlphaFoldDB" id="A0A844HWX4"/>
<dbReference type="Pfam" id="PF13490">
    <property type="entry name" value="zf-HC2"/>
    <property type="match status" value="1"/>
</dbReference>
<comment type="caution">
    <text evidence="2">The sequence shown here is derived from an EMBL/GenBank/DDBJ whole genome shotgun (WGS) entry which is preliminary data.</text>
</comment>
<accession>A0A844HWX4</accession>
<gene>
    <name evidence="2" type="ORF">FH752_01185</name>
</gene>
<reference evidence="2 3" key="1">
    <citation type="submission" date="2019-06" db="EMBL/GenBank/DDBJ databases">
        <title>Enrichment of Autotrophic Halophilic Microorganisms from Red Sea Brine Pool Using Microbial Electrosynthesis System.</title>
        <authorList>
            <person name="Alqahtani M.F."/>
            <person name="Bajracharya S."/>
            <person name="Katuri K.P."/>
            <person name="Ali M."/>
            <person name="Saikaly P.E."/>
        </authorList>
    </citation>
    <scope>NUCLEOTIDE SEQUENCE [LARGE SCALE GENOMIC DNA]</scope>
    <source>
        <strain evidence="2">MES15</strain>
    </source>
</reference>
<name>A0A844HWX4_9GAMM</name>
<dbReference type="InterPro" id="IPR027383">
    <property type="entry name" value="Znf_put"/>
</dbReference>
<organism evidence="2 3">
    <name type="scientific">Marinobacter adhaerens</name>
    <dbReference type="NCBI Taxonomy" id="1033846"/>
    <lineage>
        <taxon>Bacteria</taxon>
        <taxon>Pseudomonadati</taxon>
        <taxon>Pseudomonadota</taxon>
        <taxon>Gammaproteobacteria</taxon>
        <taxon>Pseudomonadales</taxon>
        <taxon>Marinobacteraceae</taxon>
        <taxon>Marinobacter</taxon>
    </lineage>
</organism>
<evidence type="ECO:0000313" key="3">
    <source>
        <dbReference type="Proteomes" id="UP000431462"/>
    </source>
</evidence>
<protein>
    <submittedName>
        <fullName evidence="2">Zf-HC2 domain-containing protein</fullName>
    </submittedName>
</protein>
<evidence type="ECO:0000259" key="1">
    <source>
        <dbReference type="Pfam" id="PF13490"/>
    </source>
</evidence>
<dbReference type="Proteomes" id="UP000431462">
    <property type="component" value="Unassembled WGS sequence"/>
</dbReference>